<proteinExistence type="predicted"/>
<keyword evidence="4" id="KW-0503">Monooxygenase</keyword>
<organism evidence="6">
    <name type="scientific">marine metagenome</name>
    <dbReference type="NCBI Taxonomy" id="408172"/>
    <lineage>
        <taxon>unclassified sequences</taxon>
        <taxon>metagenomes</taxon>
        <taxon>ecological metagenomes</taxon>
    </lineage>
</organism>
<feature type="domain" description="Luciferase-like" evidence="5">
    <location>
        <begin position="1"/>
        <end position="264"/>
    </location>
</feature>
<dbReference type="EMBL" id="UINC01014589">
    <property type="protein sequence ID" value="SVA62124.1"/>
    <property type="molecule type" value="Genomic_DNA"/>
</dbReference>
<protein>
    <recommendedName>
        <fullName evidence="5">Luciferase-like domain-containing protein</fullName>
    </recommendedName>
</protein>
<evidence type="ECO:0000256" key="4">
    <source>
        <dbReference type="ARBA" id="ARBA00023033"/>
    </source>
</evidence>
<evidence type="ECO:0000256" key="3">
    <source>
        <dbReference type="ARBA" id="ARBA00023002"/>
    </source>
</evidence>
<dbReference type="InterPro" id="IPR050172">
    <property type="entry name" value="SsuD_RutA_monooxygenase"/>
</dbReference>
<evidence type="ECO:0000259" key="5">
    <source>
        <dbReference type="Pfam" id="PF00296"/>
    </source>
</evidence>
<evidence type="ECO:0000256" key="2">
    <source>
        <dbReference type="ARBA" id="ARBA00022643"/>
    </source>
</evidence>
<dbReference type="PANTHER" id="PTHR42847">
    <property type="entry name" value="ALKANESULFONATE MONOOXYGENASE"/>
    <property type="match status" value="1"/>
</dbReference>
<dbReference type="SUPFAM" id="SSF51679">
    <property type="entry name" value="Bacterial luciferase-like"/>
    <property type="match status" value="1"/>
</dbReference>
<dbReference type="InterPro" id="IPR036661">
    <property type="entry name" value="Luciferase-like_sf"/>
</dbReference>
<dbReference type="PANTHER" id="PTHR42847:SF4">
    <property type="entry name" value="ALKANESULFONATE MONOOXYGENASE-RELATED"/>
    <property type="match status" value="1"/>
</dbReference>
<sequence length="309" mass="35279">MEYGIVLPKHINADELIKFAKAAEELGFHSLWAADHVVLPMEETDLYPYTDDGRFTANAEDPQLDAFTLLSFIASQTNRINLGTSVAIIPYRNPIVQAKMFASLDVLTKGRVICGAGVGWWKEEFAALHAPFEKRGLATDEYLQIFKLLWTSRITEFHGETYEFSNIAFFPKPVRKPNGIPIWIGGHTKRAVRRTVKYGDTWHPTRLNPDRIENMLPFMNQQCEEYGRNKDEISISLKRTLHFTDIGIETNSRIRSQAALIDSTQAVIEDIKHCEDLGIKNLTFDFQTNKTGECIKIMEHLMDTEARLT</sequence>
<keyword evidence="3" id="KW-0560">Oxidoreductase</keyword>
<dbReference type="AlphaFoldDB" id="A0A381XBL7"/>
<dbReference type="Pfam" id="PF00296">
    <property type="entry name" value="Bac_luciferase"/>
    <property type="match status" value="1"/>
</dbReference>
<dbReference type="GO" id="GO:0008726">
    <property type="term" value="F:alkanesulfonate monooxygenase activity"/>
    <property type="evidence" value="ECO:0007669"/>
    <property type="project" value="TreeGrafter"/>
</dbReference>
<evidence type="ECO:0000313" key="6">
    <source>
        <dbReference type="EMBL" id="SVA62124.1"/>
    </source>
</evidence>
<dbReference type="NCBIfam" id="TIGR03619">
    <property type="entry name" value="F420_Rv2161c"/>
    <property type="match status" value="1"/>
</dbReference>
<evidence type="ECO:0000256" key="1">
    <source>
        <dbReference type="ARBA" id="ARBA00022630"/>
    </source>
</evidence>
<gene>
    <name evidence="6" type="ORF">METZ01_LOCUS114978</name>
</gene>
<accession>A0A381XBL7</accession>
<dbReference type="InterPro" id="IPR011251">
    <property type="entry name" value="Luciferase-like_dom"/>
</dbReference>
<name>A0A381XBL7_9ZZZZ</name>
<dbReference type="InterPro" id="IPR019921">
    <property type="entry name" value="Lucif-like_OxRdtase_Rv2161c"/>
</dbReference>
<keyword evidence="2" id="KW-0288">FMN</keyword>
<dbReference type="GO" id="GO:0046306">
    <property type="term" value="P:alkanesulfonate catabolic process"/>
    <property type="evidence" value="ECO:0007669"/>
    <property type="project" value="TreeGrafter"/>
</dbReference>
<dbReference type="Gene3D" id="3.20.20.30">
    <property type="entry name" value="Luciferase-like domain"/>
    <property type="match status" value="1"/>
</dbReference>
<keyword evidence="1" id="KW-0285">Flavoprotein</keyword>
<reference evidence="6" key="1">
    <citation type="submission" date="2018-05" db="EMBL/GenBank/DDBJ databases">
        <authorList>
            <person name="Lanie J.A."/>
            <person name="Ng W.-L."/>
            <person name="Kazmierczak K.M."/>
            <person name="Andrzejewski T.M."/>
            <person name="Davidsen T.M."/>
            <person name="Wayne K.J."/>
            <person name="Tettelin H."/>
            <person name="Glass J.I."/>
            <person name="Rusch D."/>
            <person name="Podicherti R."/>
            <person name="Tsui H.-C.T."/>
            <person name="Winkler M.E."/>
        </authorList>
    </citation>
    <scope>NUCLEOTIDE SEQUENCE</scope>
</reference>